<keyword evidence="4" id="KW-0378">Hydrolase</keyword>
<organism evidence="9 10">
    <name type="scientific">Selenomonas ruminantium</name>
    <dbReference type="NCBI Taxonomy" id="971"/>
    <lineage>
        <taxon>Bacteria</taxon>
        <taxon>Bacillati</taxon>
        <taxon>Bacillota</taxon>
        <taxon>Negativicutes</taxon>
        <taxon>Selenomonadales</taxon>
        <taxon>Selenomonadaceae</taxon>
        <taxon>Selenomonas</taxon>
    </lineage>
</organism>
<dbReference type="InterPro" id="IPR036938">
    <property type="entry name" value="PAP2/HPO_sf"/>
</dbReference>
<dbReference type="PANTHER" id="PTHR14969">
    <property type="entry name" value="SPHINGOSINE-1-PHOSPHATE PHOSPHOHYDROLASE"/>
    <property type="match status" value="1"/>
</dbReference>
<evidence type="ECO:0000256" key="7">
    <source>
        <dbReference type="SAM" id="Phobius"/>
    </source>
</evidence>
<evidence type="ECO:0000256" key="3">
    <source>
        <dbReference type="ARBA" id="ARBA00022692"/>
    </source>
</evidence>
<keyword evidence="6 7" id="KW-0472">Membrane</keyword>
<dbReference type="GO" id="GO:0005886">
    <property type="term" value="C:plasma membrane"/>
    <property type="evidence" value="ECO:0007669"/>
    <property type="project" value="UniProtKB-SubCell"/>
</dbReference>
<protein>
    <submittedName>
        <fullName evidence="9">Undecaprenyl-diphosphatase</fullName>
    </submittedName>
</protein>
<feature type="transmembrane region" description="Helical" evidence="7">
    <location>
        <begin position="122"/>
        <end position="143"/>
    </location>
</feature>
<feature type="transmembrane region" description="Helical" evidence="7">
    <location>
        <begin position="97"/>
        <end position="115"/>
    </location>
</feature>
<proteinExistence type="predicted"/>
<dbReference type="Proteomes" id="UP000183843">
    <property type="component" value="Unassembled WGS sequence"/>
</dbReference>
<name>A0A1I0WQC2_SELRU</name>
<feature type="domain" description="Phosphatidic acid phosphatase type 2/haloperoxidase" evidence="8">
    <location>
        <begin position="52"/>
        <end position="164"/>
    </location>
</feature>
<dbReference type="GO" id="GO:0016787">
    <property type="term" value="F:hydrolase activity"/>
    <property type="evidence" value="ECO:0007669"/>
    <property type="project" value="UniProtKB-KW"/>
</dbReference>
<comment type="subcellular location">
    <subcellularLocation>
        <location evidence="1">Cell membrane</location>
        <topology evidence="1">Multi-pass membrane protein</topology>
    </subcellularLocation>
</comment>
<reference evidence="9 10" key="1">
    <citation type="submission" date="2016-10" db="EMBL/GenBank/DDBJ databases">
        <authorList>
            <person name="de Groot N.N."/>
        </authorList>
    </citation>
    <scope>NUCLEOTIDE SEQUENCE [LARGE SCALE GENOMIC DNA]</scope>
    <source>
        <strain evidence="9 10">L14</strain>
    </source>
</reference>
<evidence type="ECO:0000256" key="4">
    <source>
        <dbReference type="ARBA" id="ARBA00022801"/>
    </source>
</evidence>
<feature type="transmembrane region" description="Helical" evidence="7">
    <location>
        <begin position="149"/>
        <end position="166"/>
    </location>
</feature>
<dbReference type="EMBL" id="FOJX01000003">
    <property type="protein sequence ID" value="SFA90176.1"/>
    <property type="molecule type" value="Genomic_DNA"/>
</dbReference>
<keyword evidence="3 7" id="KW-0812">Transmembrane</keyword>
<evidence type="ECO:0000256" key="5">
    <source>
        <dbReference type="ARBA" id="ARBA00022989"/>
    </source>
</evidence>
<keyword evidence="2" id="KW-1003">Cell membrane</keyword>
<evidence type="ECO:0000259" key="8">
    <source>
        <dbReference type="SMART" id="SM00014"/>
    </source>
</evidence>
<keyword evidence="5 7" id="KW-1133">Transmembrane helix</keyword>
<dbReference type="PANTHER" id="PTHR14969:SF62">
    <property type="entry name" value="DECAPRENYLPHOSPHORYL-5-PHOSPHORIBOSE PHOSPHATASE RV3807C-RELATED"/>
    <property type="match status" value="1"/>
</dbReference>
<dbReference type="Pfam" id="PF01569">
    <property type="entry name" value="PAP2"/>
    <property type="match status" value="1"/>
</dbReference>
<gene>
    <name evidence="9" type="ORF">SAMN05216587_103152</name>
</gene>
<evidence type="ECO:0000256" key="1">
    <source>
        <dbReference type="ARBA" id="ARBA00004651"/>
    </source>
</evidence>
<accession>A0A1I0WQC2</accession>
<dbReference type="RefSeq" id="WP_074814073.1">
    <property type="nucleotide sequence ID" value="NZ_FOJX01000003.1"/>
</dbReference>
<evidence type="ECO:0000313" key="10">
    <source>
        <dbReference type="Proteomes" id="UP000183843"/>
    </source>
</evidence>
<dbReference type="Gene3D" id="1.20.144.10">
    <property type="entry name" value="Phosphatidic acid phosphatase type 2/haloperoxidase"/>
    <property type="match status" value="2"/>
</dbReference>
<evidence type="ECO:0000313" key="9">
    <source>
        <dbReference type="EMBL" id="SFA90176.1"/>
    </source>
</evidence>
<evidence type="ECO:0000256" key="6">
    <source>
        <dbReference type="ARBA" id="ARBA00023136"/>
    </source>
</evidence>
<feature type="transmembrane region" description="Helical" evidence="7">
    <location>
        <begin position="53"/>
        <end position="71"/>
    </location>
</feature>
<dbReference type="SMART" id="SM00014">
    <property type="entry name" value="acidPPc"/>
    <property type="match status" value="1"/>
</dbReference>
<feature type="transmembrane region" description="Helical" evidence="7">
    <location>
        <begin position="23"/>
        <end position="46"/>
    </location>
</feature>
<sequence>MTLDQMILLFIQDSIRCDWLTDIIRAITLMGNNGLIWLVLLLLLLIYPKTRKLGMVAGLSFLLCVGVAEVIKNLVMRPRPFLDIAELVPLVKPPQSYSFPSVHTVSSFSVAWILLWSRERKAIRYAVFAFALLMAFSRLYVGVHYPSDVLTGMLLAFLGSYIVWRWQGHKLS</sequence>
<dbReference type="CDD" id="cd01610">
    <property type="entry name" value="PAP2_like"/>
    <property type="match status" value="1"/>
</dbReference>
<dbReference type="InterPro" id="IPR000326">
    <property type="entry name" value="PAP2/HPO"/>
</dbReference>
<dbReference type="AlphaFoldDB" id="A0A1I0WQC2"/>
<evidence type="ECO:0000256" key="2">
    <source>
        <dbReference type="ARBA" id="ARBA00022475"/>
    </source>
</evidence>
<dbReference type="SUPFAM" id="SSF48317">
    <property type="entry name" value="Acid phosphatase/Vanadium-dependent haloperoxidase"/>
    <property type="match status" value="1"/>
</dbReference>